<dbReference type="AlphaFoldDB" id="A0A1R1DXD2"/>
<name>A0A1R1DXD2_9BACL</name>
<protein>
    <recommendedName>
        <fullName evidence="3">DUF5643 domain-containing protein</fullName>
    </recommendedName>
</protein>
<sequence length="162" mass="18713">MRNVPVGMMIRRLLIFVLAALLLFQLVDWLPWRDGNRLMIADLKNDGRVTAYPVNRKLSMDDDTFTLKELYTTSKRTAIRYAFRKKVRDGWSFPTASVKLLDASGNELIQHGASSTGVPWGENGWIYFDPLPAGTKKLTLRYDWYDRQSELPILLEKEESTQ</sequence>
<evidence type="ECO:0000313" key="1">
    <source>
        <dbReference type="EMBL" id="OMF44231.1"/>
    </source>
</evidence>
<keyword evidence="2" id="KW-1185">Reference proteome</keyword>
<organism evidence="1 2">
    <name type="scientific">Paenibacillus rhizosphaerae</name>
    <dbReference type="NCBI Taxonomy" id="297318"/>
    <lineage>
        <taxon>Bacteria</taxon>
        <taxon>Bacillati</taxon>
        <taxon>Bacillota</taxon>
        <taxon>Bacilli</taxon>
        <taxon>Bacillales</taxon>
        <taxon>Paenibacillaceae</taxon>
        <taxon>Paenibacillus</taxon>
    </lineage>
</organism>
<accession>A0A1R1DXD2</accession>
<dbReference type="STRING" id="297318.BK138_34985"/>
<dbReference type="RefSeq" id="WP_076177003.1">
    <property type="nucleotide sequence ID" value="NZ_MRTP01000027.1"/>
</dbReference>
<gene>
    <name evidence="1" type="ORF">BK138_34985</name>
</gene>
<reference evidence="1 2" key="1">
    <citation type="submission" date="2016-11" db="EMBL/GenBank/DDBJ databases">
        <title>Paenibacillus species isolates.</title>
        <authorList>
            <person name="Beno S.M."/>
        </authorList>
    </citation>
    <scope>NUCLEOTIDE SEQUENCE [LARGE SCALE GENOMIC DNA]</scope>
    <source>
        <strain evidence="1 2">FSL R5-0378</strain>
    </source>
</reference>
<evidence type="ECO:0008006" key="3">
    <source>
        <dbReference type="Google" id="ProtNLM"/>
    </source>
</evidence>
<comment type="caution">
    <text evidence="1">The sequence shown here is derived from an EMBL/GenBank/DDBJ whole genome shotgun (WGS) entry which is preliminary data.</text>
</comment>
<dbReference type="EMBL" id="MRTP01000027">
    <property type="protein sequence ID" value="OMF44231.1"/>
    <property type="molecule type" value="Genomic_DNA"/>
</dbReference>
<proteinExistence type="predicted"/>
<dbReference type="Proteomes" id="UP000187172">
    <property type="component" value="Unassembled WGS sequence"/>
</dbReference>
<evidence type="ECO:0000313" key="2">
    <source>
        <dbReference type="Proteomes" id="UP000187172"/>
    </source>
</evidence>